<dbReference type="EMBL" id="LLXL01000036">
    <property type="protein sequence ID" value="PKK79690.1"/>
    <property type="molecule type" value="Genomic_DNA"/>
</dbReference>
<reference evidence="3 4" key="2">
    <citation type="submission" date="2017-10" db="EMBL/GenBank/DDBJ databases">
        <title>Extensive intraspecific genome diversity in a model arbuscular mycorrhizal fungus.</title>
        <authorList>
            <person name="Chen E.C.H."/>
            <person name="Morin E."/>
            <person name="Baudet D."/>
            <person name="Noel J."/>
            <person name="Ndikumana S."/>
            <person name="Charron P."/>
            <person name="St-Onge C."/>
            <person name="Giorgi J."/>
            <person name="Grigoriev I.V."/>
            <person name="Roux C."/>
            <person name="Martin F.M."/>
            <person name="Corradi N."/>
        </authorList>
    </citation>
    <scope>NUCLEOTIDE SEQUENCE [LARGE SCALE GENOMIC DNA]</scope>
    <source>
        <strain evidence="3 4">C2</strain>
    </source>
</reference>
<dbReference type="InterPro" id="IPR001810">
    <property type="entry name" value="F-box_dom"/>
</dbReference>
<gene>
    <name evidence="3" type="ORF">RhiirC2_860363</name>
</gene>
<accession>A0A2N1P0K0</accession>
<feature type="domain" description="F-box" evidence="2">
    <location>
        <begin position="54"/>
        <end position="106"/>
    </location>
</feature>
<dbReference type="AlphaFoldDB" id="A0A2N1P0K0"/>
<dbReference type="CDD" id="cd09917">
    <property type="entry name" value="F-box_SF"/>
    <property type="match status" value="1"/>
</dbReference>
<dbReference type="VEuPathDB" id="FungiDB:RhiirA1_538310"/>
<evidence type="ECO:0000313" key="3">
    <source>
        <dbReference type="EMBL" id="PKK79690.1"/>
    </source>
</evidence>
<proteinExistence type="predicted"/>
<organism evidence="3 4">
    <name type="scientific">Rhizophagus irregularis</name>
    <dbReference type="NCBI Taxonomy" id="588596"/>
    <lineage>
        <taxon>Eukaryota</taxon>
        <taxon>Fungi</taxon>
        <taxon>Fungi incertae sedis</taxon>
        <taxon>Mucoromycota</taxon>
        <taxon>Glomeromycotina</taxon>
        <taxon>Glomeromycetes</taxon>
        <taxon>Glomerales</taxon>
        <taxon>Glomeraceae</taxon>
        <taxon>Rhizophagus</taxon>
    </lineage>
</organism>
<dbReference type="Gene3D" id="1.20.1280.50">
    <property type="match status" value="1"/>
</dbReference>
<evidence type="ECO:0000259" key="2">
    <source>
        <dbReference type="PROSITE" id="PS50181"/>
    </source>
</evidence>
<evidence type="ECO:0000256" key="1">
    <source>
        <dbReference type="SAM" id="MobiDB-lite"/>
    </source>
</evidence>
<sequence>MESEQNMLAVHLLITNLSPDIEFFNFFNFSLNFFNTLTTKIKTENNIKNIPKAQSLIISLPPEIFIIICSFLPPNDLCSLSQVCFKFHEYLCTSNSSTTQQIWKESRLKFMPKETMPPPEGMIEKKYVELLIIERGCQICKRKTECNIYWGLEVRCCEKCLIKNCITQIFRQDKLYMKKYPREFIDILPYSYFNCEYYYWKKQLDITYPQYCNLLEENKQCWLDDKKRSLDSKKKYFDQRKKTKQKNNPRNSPIRISPPFTGSPVLLPTFTKGNFKSSDFVS</sequence>
<dbReference type="VEuPathDB" id="FungiDB:RhiirFUN_011737"/>
<dbReference type="Pfam" id="PF12937">
    <property type="entry name" value="F-box-like"/>
    <property type="match status" value="1"/>
</dbReference>
<feature type="region of interest" description="Disordered" evidence="1">
    <location>
        <begin position="236"/>
        <end position="265"/>
    </location>
</feature>
<dbReference type="InterPro" id="IPR036047">
    <property type="entry name" value="F-box-like_dom_sf"/>
</dbReference>
<comment type="caution">
    <text evidence="3">The sequence shown here is derived from an EMBL/GenBank/DDBJ whole genome shotgun (WGS) entry which is preliminary data.</text>
</comment>
<dbReference type="SUPFAM" id="SSF81383">
    <property type="entry name" value="F-box domain"/>
    <property type="match status" value="1"/>
</dbReference>
<reference evidence="3 4" key="1">
    <citation type="submission" date="2016-04" db="EMBL/GenBank/DDBJ databases">
        <title>Genome analyses suggest a sexual origin of heterokaryosis in a supposedly ancient asexual fungus.</title>
        <authorList>
            <person name="Ropars J."/>
            <person name="Sedzielewska K."/>
            <person name="Noel J."/>
            <person name="Charron P."/>
            <person name="Farinelli L."/>
            <person name="Marton T."/>
            <person name="Kruger M."/>
            <person name="Pelin A."/>
            <person name="Brachmann A."/>
            <person name="Corradi N."/>
        </authorList>
    </citation>
    <scope>NUCLEOTIDE SEQUENCE [LARGE SCALE GENOMIC DNA]</scope>
    <source>
        <strain evidence="3 4">C2</strain>
    </source>
</reference>
<dbReference type="VEuPathDB" id="FungiDB:FUN_014587"/>
<evidence type="ECO:0000313" key="4">
    <source>
        <dbReference type="Proteomes" id="UP000233469"/>
    </source>
</evidence>
<dbReference type="Proteomes" id="UP000233469">
    <property type="component" value="Unassembled WGS sequence"/>
</dbReference>
<protein>
    <recommendedName>
        <fullName evidence="2">F-box domain-containing protein</fullName>
    </recommendedName>
</protein>
<name>A0A2N1P0K0_9GLOM</name>
<dbReference type="PROSITE" id="PS50181">
    <property type="entry name" value="FBOX"/>
    <property type="match status" value="1"/>
</dbReference>